<dbReference type="AlphaFoldDB" id="A0A137P492"/>
<dbReference type="EMBL" id="KQ964521">
    <property type="protein sequence ID" value="KXN69837.1"/>
    <property type="molecule type" value="Genomic_DNA"/>
</dbReference>
<dbReference type="SUPFAM" id="SSF52047">
    <property type="entry name" value="RNI-like"/>
    <property type="match status" value="1"/>
</dbReference>
<evidence type="ECO:0000313" key="1">
    <source>
        <dbReference type="EMBL" id="KXN69837.1"/>
    </source>
</evidence>
<gene>
    <name evidence="1" type="ORF">CONCODRAFT_79102</name>
</gene>
<dbReference type="InterPro" id="IPR032675">
    <property type="entry name" value="LRR_dom_sf"/>
</dbReference>
<accession>A0A137P492</accession>
<evidence type="ECO:0000313" key="2">
    <source>
        <dbReference type="Proteomes" id="UP000070444"/>
    </source>
</evidence>
<organism evidence="1 2">
    <name type="scientific">Conidiobolus coronatus (strain ATCC 28846 / CBS 209.66 / NRRL 28638)</name>
    <name type="common">Delacroixia coronata</name>
    <dbReference type="NCBI Taxonomy" id="796925"/>
    <lineage>
        <taxon>Eukaryota</taxon>
        <taxon>Fungi</taxon>
        <taxon>Fungi incertae sedis</taxon>
        <taxon>Zoopagomycota</taxon>
        <taxon>Entomophthoromycotina</taxon>
        <taxon>Entomophthoromycetes</taxon>
        <taxon>Entomophthorales</taxon>
        <taxon>Ancylistaceae</taxon>
        <taxon>Conidiobolus</taxon>
    </lineage>
</organism>
<name>A0A137P492_CONC2</name>
<sequence length="329" mass="38235">MYLLNPIFSAFTQLKYVWLHFISIPTPTFKNILDNLNLVESLELTRITAVEWGNNPVSVNSIELPKSLKKLAIQTCNVLENELEEDPMVFNYEIWQDTYESDKLFLFKDTLLPNLESISLTRYEEPNILKINNFLSKAINLRSLRIDGSFINQSTINILKSLKNFEELDLIQGLAPFGDENNSLHLNFSNLSQLKTISIICKNSYDMLKNYITMFSNLSKLKVYYNTEIIDYVLNRVSLKELIIFCDFSDDFKYNLPPNNLEVIEIITFDPKNINFNSLASSSNLKVIKIKPMKGRVRNIALTQLWKYYSKFEGWRCKISSSSISCHRI</sequence>
<dbReference type="Proteomes" id="UP000070444">
    <property type="component" value="Unassembled WGS sequence"/>
</dbReference>
<evidence type="ECO:0008006" key="3">
    <source>
        <dbReference type="Google" id="ProtNLM"/>
    </source>
</evidence>
<reference evidence="1 2" key="1">
    <citation type="journal article" date="2015" name="Genome Biol. Evol.">
        <title>Phylogenomic analyses indicate that early fungi evolved digesting cell walls of algal ancestors of land plants.</title>
        <authorList>
            <person name="Chang Y."/>
            <person name="Wang S."/>
            <person name="Sekimoto S."/>
            <person name="Aerts A.L."/>
            <person name="Choi C."/>
            <person name="Clum A."/>
            <person name="LaButti K.M."/>
            <person name="Lindquist E.A."/>
            <person name="Yee Ngan C."/>
            <person name="Ohm R.A."/>
            <person name="Salamov A.A."/>
            <person name="Grigoriev I.V."/>
            <person name="Spatafora J.W."/>
            <person name="Berbee M.L."/>
        </authorList>
    </citation>
    <scope>NUCLEOTIDE SEQUENCE [LARGE SCALE GENOMIC DNA]</scope>
    <source>
        <strain evidence="1 2">NRRL 28638</strain>
    </source>
</reference>
<protein>
    <recommendedName>
        <fullName evidence="3">RNI-like protein</fullName>
    </recommendedName>
</protein>
<proteinExistence type="predicted"/>
<keyword evidence="2" id="KW-1185">Reference proteome</keyword>
<dbReference type="Gene3D" id="3.80.10.10">
    <property type="entry name" value="Ribonuclease Inhibitor"/>
    <property type="match status" value="1"/>
</dbReference>